<reference evidence="2 3" key="1">
    <citation type="submission" date="2024-06" db="EMBL/GenBank/DDBJ databases">
        <title>The Natural Products Discovery Center: Release of the First 8490 Sequenced Strains for Exploring Actinobacteria Biosynthetic Diversity.</title>
        <authorList>
            <person name="Kalkreuter E."/>
            <person name="Kautsar S.A."/>
            <person name="Yang D."/>
            <person name="Bader C.D."/>
            <person name="Teijaro C.N."/>
            <person name="Fluegel L."/>
            <person name="Davis C.M."/>
            <person name="Simpson J.R."/>
            <person name="Lauterbach L."/>
            <person name="Steele A.D."/>
            <person name="Gui C."/>
            <person name="Meng S."/>
            <person name="Li G."/>
            <person name="Viehrig K."/>
            <person name="Ye F."/>
            <person name="Su P."/>
            <person name="Kiefer A.F."/>
            <person name="Nichols A."/>
            <person name="Cepeda A.J."/>
            <person name="Yan W."/>
            <person name="Fan B."/>
            <person name="Jiang Y."/>
            <person name="Adhikari A."/>
            <person name="Zheng C.-J."/>
            <person name="Schuster L."/>
            <person name="Cowan T.M."/>
            <person name="Smanski M.J."/>
            <person name="Chevrette M.G."/>
            <person name="De Carvalho L.P.S."/>
            <person name="Shen B."/>
        </authorList>
    </citation>
    <scope>NUCLEOTIDE SEQUENCE [LARGE SCALE GENOMIC DNA]</scope>
    <source>
        <strain evidence="2 3">NPDC000234</strain>
    </source>
</reference>
<comment type="caution">
    <text evidence="2">The sequence shown here is derived from an EMBL/GenBank/DDBJ whole genome shotgun (WGS) entry which is preliminary data.</text>
</comment>
<feature type="region of interest" description="Disordered" evidence="1">
    <location>
        <begin position="91"/>
        <end position="131"/>
    </location>
</feature>
<keyword evidence="3" id="KW-1185">Reference proteome</keyword>
<gene>
    <name evidence="2" type="ORF">ABT404_36645</name>
</gene>
<dbReference type="EMBL" id="JBEPEK010000383">
    <property type="protein sequence ID" value="MER7184937.1"/>
    <property type="molecule type" value="Genomic_DNA"/>
</dbReference>
<feature type="compositionally biased region" description="Low complexity" evidence="1">
    <location>
        <begin position="107"/>
        <end position="121"/>
    </location>
</feature>
<dbReference type="RefSeq" id="WP_350787453.1">
    <property type="nucleotide sequence ID" value="NZ_JBEPEK010000383.1"/>
</dbReference>
<protein>
    <submittedName>
        <fullName evidence="2">Uncharacterized protein</fullName>
    </submittedName>
</protein>
<organism evidence="2 3">
    <name type="scientific">Streptomyces hyaluromycini</name>
    <dbReference type="NCBI Taxonomy" id="1377993"/>
    <lineage>
        <taxon>Bacteria</taxon>
        <taxon>Bacillati</taxon>
        <taxon>Actinomycetota</taxon>
        <taxon>Actinomycetes</taxon>
        <taxon>Kitasatosporales</taxon>
        <taxon>Streptomycetaceae</taxon>
        <taxon>Streptomyces</taxon>
    </lineage>
</organism>
<name>A0ABV1X7D4_9ACTN</name>
<evidence type="ECO:0000313" key="2">
    <source>
        <dbReference type="EMBL" id="MER7184937.1"/>
    </source>
</evidence>
<feature type="compositionally biased region" description="Basic residues" evidence="1">
    <location>
        <begin position="122"/>
        <end position="131"/>
    </location>
</feature>
<sequence length="131" mass="14368">MGTDIHGWIECRTWREGLNHDETAWSPAISLSMLGMPRDYDGFACLFGVRDFDATWHPVAANRGLPPDASPEVREEHATWAAAAFGETWPTWPASAQRARNGPPAPRSTEPSAPAAATPFRRTARGPRCGR</sequence>
<proteinExistence type="predicted"/>
<accession>A0ABV1X7D4</accession>
<dbReference type="Proteomes" id="UP001474181">
    <property type="component" value="Unassembled WGS sequence"/>
</dbReference>
<evidence type="ECO:0000256" key="1">
    <source>
        <dbReference type="SAM" id="MobiDB-lite"/>
    </source>
</evidence>
<evidence type="ECO:0000313" key="3">
    <source>
        <dbReference type="Proteomes" id="UP001474181"/>
    </source>
</evidence>